<protein>
    <submittedName>
        <fullName evidence="1">Uncharacterized protein</fullName>
    </submittedName>
</protein>
<dbReference type="EMBL" id="JOKH01000009">
    <property type="protein sequence ID" value="KEQ13126.1"/>
    <property type="molecule type" value="Genomic_DNA"/>
</dbReference>
<name>A0A081N3V3_9GAMM</name>
<comment type="caution">
    <text evidence="1">The sequence shown here is derived from an EMBL/GenBank/DDBJ whole genome shotgun (WGS) entry which is preliminary data.</text>
</comment>
<accession>A0A081N3V3</accession>
<dbReference type="Proteomes" id="UP000028073">
    <property type="component" value="Unassembled WGS sequence"/>
</dbReference>
<dbReference type="AlphaFoldDB" id="A0A081N3V3"/>
<organism evidence="1 2">
    <name type="scientific">Endozoicomonas numazuensis</name>
    <dbReference type="NCBI Taxonomy" id="1137799"/>
    <lineage>
        <taxon>Bacteria</taxon>
        <taxon>Pseudomonadati</taxon>
        <taxon>Pseudomonadota</taxon>
        <taxon>Gammaproteobacteria</taxon>
        <taxon>Oceanospirillales</taxon>
        <taxon>Endozoicomonadaceae</taxon>
        <taxon>Endozoicomonas</taxon>
    </lineage>
</organism>
<evidence type="ECO:0000313" key="1">
    <source>
        <dbReference type="EMBL" id="KEQ13126.1"/>
    </source>
</evidence>
<proteinExistence type="predicted"/>
<reference evidence="1 2" key="1">
    <citation type="submission" date="2014-06" db="EMBL/GenBank/DDBJ databases">
        <title>Whole Genome Sequences of Three Symbiotic Endozoicomonas Bacteria.</title>
        <authorList>
            <person name="Neave M.J."/>
            <person name="Apprill A."/>
            <person name="Voolstra C.R."/>
        </authorList>
    </citation>
    <scope>NUCLEOTIDE SEQUENCE [LARGE SCALE GENOMIC DNA]</scope>
    <source>
        <strain evidence="1 2">DSM 25634</strain>
    </source>
</reference>
<sequence length="234" mass="26973">MRDYRRRWGQWFEGVVNQMSNALLTIPIRSWKSELEKLRIKFLPEQTWTDAGIDISRIISELGLQQVNPDIYPVPHPPQTENAQVTVPEWISSMQAWSTNGNPDACPNLESTDKTMRQSGYTISRINLNPGQDVIKFVNELLKVCNLKMLLTYRFGVDGENMELNYLIEVDSQGQIFSFADIDDLEDVQHFNTSEDFVAESIADFDADTGDSVIIHVYFLNERRQRDNRAPEPE</sequence>
<gene>
    <name evidence="1" type="ORF">GZ78_26625</name>
</gene>
<evidence type="ECO:0000313" key="2">
    <source>
        <dbReference type="Proteomes" id="UP000028073"/>
    </source>
</evidence>
<keyword evidence="2" id="KW-1185">Reference proteome</keyword>